<keyword evidence="1" id="KW-0479">Metal-binding</keyword>
<accession>A0ABS4XFC7</accession>
<evidence type="ECO:0000313" key="5">
    <source>
        <dbReference type="EMBL" id="MBP2387171.1"/>
    </source>
</evidence>
<evidence type="ECO:0000259" key="4">
    <source>
        <dbReference type="PROSITE" id="PS51677"/>
    </source>
</evidence>
<feature type="region of interest" description="Disordered" evidence="3">
    <location>
        <begin position="216"/>
        <end position="243"/>
    </location>
</feature>
<proteinExistence type="predicted"/>
<name>A0ABS4XFC7_9MICC</name>
<dbReference type="PANTHER" id="PTHR10587:SF133">
    <property type="entry name" value="CHITIN DEACETYLASE 1-RELATED"/>
    <property type="match status" value="1"/>
</dbReference>
<reference evidence="5 6" key="1">
    <citation type="submission" date="2021-03" db="EMBL/GenBank/DDBJ databases">
        <title>Sequencing the genomes of 1000 actinobacteria strains.</title>
        <authorList>
            <person name="Klenk H.-P."/>
        </authorList>
    </citation>
    <scope>NUCLEOTIDE SEQUENCE [LARGE SCALE GENOMIC DNA]</scope>
    <source>
        <strain evidence="5 6">DSM 15797</strain>
    </source>
</reference>
<dbReference type="InterPro" id="IPR002509">
    <property type="entry name" value="NODB_dom"/>
</dbReference>
<dbReference type="CDD" id="cd10954">
    <property type="entry name" value="CE4_CtAXE_like"/>
    <property type="match status" value="1"/>
</dbReference>
<organism evidence="5 6">
    <name type="scientific">Paeniglutamicibacter kerguelensis</name>
    <dbReference type="NCBI Taxonomy" id="254788"/>
    <lineage>
        <taxon>Bacteria</taxon>
        <taxon>Bacillati</taxon>
        <taxon>Actinomycetota</taxon>
        <taxon>Actinomycetes</taxon>
        <taxon>Micrococcales</taxon>
        <taxon>Micrococcaceae</taxon>
        <taxon>Paeniglutamicibacter</taxon>
    </lineage>
</organism>
<dbReference type="InterPro" id="IPR037126">
    <property type="entry name" value="PdaC/RsiV-like_sf"/>
</dbReference>
<dbReference type="PANTHER" id="PTHR10587">
    <property type="entry name" value="GLYCOSYL TRANSFERASE-RELATED"/>
    <property type="match status" value="1"/>
</dbReference>
<dbReference type="EMBL" id="JAGIOF010000001">
    <property type="protein sequence ID" value="MBP2387171.1"/>
    <property type="molecule type" value="Genomic_DNA"/>
</dbReference>
<evidence type="ECO:0000256" key="2">
    <source>
        <dbReference type="ARBA" id="ARBA00022801"/>
    </source>
</evidence>
<dbReference type="InterPro" id="IPR011330">
    <property type="entry name" value="Glyco_hydro/deAcase_b/a-brl"/>
</dbReference>
<dbReference type="Pfam" id="PF01522">
    <property type="entry name" value="Polysacc_deac_1"/>
    <property type="match status" value="1"/>
</dbReference>
<dbReference type="SUPFAM" id="SSF88713">
    <property type="entry name" value="Glycoside hydrolase/deacetylase"/>
    <property type="match status" value="1"/>
</dbReference>
<protein>
    <submittedName>
        <fullName evidence="5">Peptidoglycan/xylan/chitin deacetylase (PgdA/CDA1 family)</fullName>
    </submittedName>
</protein>
<evidence type="ECO:0000256" key="3">
    <source>
        <dbReference type="SAM" id="MobiDB-lite"/>
    </source>
</evidence>
<evidence type="ECO:0000256" key="1">
    <source>
        <dbReference type="ARBA" id="ARBA00022723"/>
    </source>
</evidence>
<dbReference type="RefSeq" id="WP_209999256.1">
    <property type="nucleotide sequence ID" value="NZ_BAAAJY010000005.1"/>
</dbReference>
<dbReference type="Proteomes" id="UP001296993">
    <property type="component" value="Unassembled WGS sequence"/>
</dbReference>
<keyword evidence="6" id="KW-1185">Reference proteome</keyword>
<dbReference type="PROSITE" id="PS51677">
    <property type="entry name" value="NODB"/>
    <property type="match status" value="1"/>
</dbReference>
<gene>
    <name evidence="5" type="ORF">JOF47_002682</name>
</gene>
<sequence length="457" mass="49539">MPLLLVPDLNTVEQSDEHRHIFSRHFEVPSVPSVGEAQRGLVESHLDEFNRNNIPDVYAGSAATGELNLRSYLTAVSQHVIGIRTAVYEFAGASGGSSFVTQWFDTRTPGLLDSRDLFDSDDDWAEFREFVAQSATSDPEVVPESVTQLEDSWLDSVNFDAQGNATIEFDDYTIAPGSAGSIVVTVPAANIVPLLSPFGQMARTAAMNPVPRISAGLWGSARPGEPTQTTQVPGTEQRREPRNIDCSKTKCVALTFDDGPGPKTGKLLDELKKKNAAATFFVVGPNAKTRPELIERMIAEGHEVGNHTWSHRSLPALSPAQVRSEIDRTNEAISAAIDQPATLLRPPYGARNPTIDRLAQAPVILWDVDTLDWKHKNTGKVVDAAVSQTKPGSIVLMHDIHGSTVAAVPEILSRLKAKGYTFVTVTELLGKDKLNSGEAYSRTPLPTAGRSGTDEKK</sequence>
<evidence type="ECO:0000313" key="6">
    <source>
        <dbReference type="Proteomes" id="UP001296993"/>
    </source>
</evidence>
<feature type="region of interest" description="Disordered" evidence="3">
    <location>
        <begin position="436"/>
        <end position="457"/>
    </location>
</feature>
<dbReference type="Gene3D" id="3.20.20.370">
    <property type="entry name" value="Glycoside hydrolase/deacetylase"/>
    <property type="match status" value="1"/>
</dbReference>
<comment type="caution">
    <text evidence="5">The sequence shown here is derived from an EMBL/GenBank/DDBJ whole genome shotgun (WGS) entry which is preliminary data.</text>
</comment>
<dbReference type="InterPro" id="IPR050248">
    <property type="entry name" value="Polysacc_deacetylase_ArnD"/>
</dbReference>
<dbReference type="Gene3D" id="3.90.640.20">
    <property type="entry name" value="Heat-shock cognate protein, ATPase"/>
    <property type="match status" value="1"/>
</dbReference>
<keyword evidence="2" id="KW-0378">Hydrolase</keyword>
<feature type="domain" description="NodB homology" evidence="4">
    <location>
        <begin position="250"/>
        <end position="423"/>
    </location>
</feature>